<protein>
    <submittedName>
        <fullName evidence="7">Monosaccharide ABC transporter membrane protein (CUT2 family)</fullName>
    </submittedName>
</protein>
<dbReference type="RefSeq" id="WP_338024514.1">
    <property type="nucleotide sequence ID" value="NZ_SORI01000035.1"/>
</dbReference>
<dbReference type="AlphaFoldDB" id="A0A4R8LZ00"/>
<accession>A0A4R8LZ00</accession>
<dbReference type="PANTHER" id="PTHR32196">
    <property type="entry name" value="ABC TRANSPORTER PERMEASE PROTEIN YPHD-RELATED-RELATED"/>
    <property type="match status" value="1"/>
</dbReference>
<keyword evidence="3 6" id="KW-0812">Transmembrane</keyword>
<feature type="transmembrane region" description="Helical" evidence="6">
    <location>
        <begin position="104"/>
        <end position="125"/>
    </location>
</feature>
<feature type="transmembrane region" description="Helical" evidence="6">
    <location>
        <begin position="199"/>
        <end position="220"/>
    </location>
</feature>
<evidence type="ECO:0000256" key="6">
    <source>
        <dbReference type="SAM" id="Phobius"/>
    </source>
</evidence>
<dbReference type="GO" id="GO:0005886">
    <property type="term" value="C:plasma membrane"/>
    <property type="evidence" value="ECO:0007669"/>
    <property type="project" value="UniProtKB-SubCell"/>
</dbReference>
<feature type="transmembrane region" description="Helical" evidence="6">
    <location>
        <begin position="250"/>
        <end position="268"/>
    </location>
</feature>
<dbReference type="Proteomes" id="UP000295066">
    <property type="component" value="Unassembled WGS sequence"/>
</dbReference>
<feature type="transmembrane region" description="Helical" evidence="6">
    <location>
        <begin position="63"/>
        <end position="92"/>
    </location>
</feature>
<sequence length="358" mass="37845">MAEMNGNGNNHLRTSGSLFGDIGLPTVIIAVFWVLTLVAGHFVGISMSTLVSDTIKRAGMNGILVLAMVPAIQSGTGPNFALPIGIVCGLLGLVTSIEMDMTGMAWLLTSFTLAIPLAAAVGYGYGKLMNAVKGSEMTIATYTGFSIVALMCLAWLMIPFRNPKMGWFIGKGLRETIQLDAVGGAQILNNFLLFTVGDVIIPTGLLLTFAFFAFLVWLFFRSKLGIAISAGGINPKFAQAAGLNIDRNRVLANVVSTILGAIGIIVYSQSYGYAQLYTAPLMMAFPAVAAILIGGATASRAKVSHVVIGVVLFQGLLTTALPVANEIFVGTDLSEIMRMIIQNGIILYALTQVKRGVQ</sequence>
<evidence type="ECO:0000313" key="7">
    <source>
        <dbReference type="EMBL" id="TDY52610.1"/>
    </source>
</evidence>
<keyword evidence="2" id="KW-1003">Cell membrane</keyword>
<feature type="transmembrane region" description="Helical" evidence="6">
    <location>
        <begin position="137"/>
        <end position="158"/>
    </location>
</feature>
<comment type="subcellular location">
    <subcellularLocation>
        <location evidence="1">Cell membrane</location>
        <topology evidence="1">Multi-pass membrane protein</topology>
    </subcellularLocation>
</comment>
<evidence type="ECO:0000256" key="5">
    <source>
        <dbReference type="ARBA" id="ARBA00023136"/>
    </source>
</evidence>
<dbReference type="InterPro" id="IPR001851">
    <property type="entry name" value="ABC_transp_permease"/>
</dbReference>
<keyword evidence="4 6" id="KW-1133">Transmembrane helix</keyword>
<organism evidence="7 8">
    <name type="scientific">Aminivibrio pyruvatiphilus</name>
    <dbReference type="NCBI Taxonomy" id="1005740"/>
    <lineage>
        <taxon>Bacteria</taxon>
        <taxon>Thermotogati</taxon>
        <taxon>Synergistota</taxon>
        <taxon>Synergistia</taxon>
        <taxon>Synergistales</taxon>
        <taxon>Aminobacteriaceae</taxon>
        <taxon>Aminivibrio</taxon>
    </lineage>
</organism>
<feature type="transmembrane region" description="Helical" evidence="6">
    <location>
        <begin position="274"/>
        <end position="294"/>
    </location>
</feature>
<comment type="caution">
    <text evidence="7">The sequence shown here is derived from an EMBL/GenBank/DDBJ whole genome shotgun (WGS) entry which is preliminary data.</text>
</comment>
<proteinExistence type="predicted"/>
<dbReference type="PANTHER" id="PTHR32196:SF15">
    <property type="entry name" value="SUGAR ABC TRANSPORTER PERMEASE PROTEIN"/>
    <property type="match status" value="1"/>
</dbReference>
<evidence type="ECO:0000256" key="2">
    <source>
        <dbReference type="ARBA" id="ARBA00022475"/>
    </source>
</evidence>
<feature type="transmembrane region" description="Helical" evidence="6">
    <location>
        <begin position="27"/>
        <end position="51"/>
    </location>
</feature>
<feature type="transmembrane region" description="Helical" evidence="6">
    <location>
        <begin position="306"/>
        <end position="324"/>
    </location>
</feature>
<evidence type="ECO:0000256" key="1">
    <source>
        <dbReference type="ARBA" id="ARBA00004651"/>
    </source>
</evidence>
<keyword evidence="5 6" id="KW-0472">Membrane</keyword>
<dbReference type="Pfam" id="PF02653">
    <property type="entry name" value="BPD_transp_2"/>
    <property type="match status" value="1"/>
</dbReference>
<dbReference type="EMBL" id="SORI01000035">
    <property type="protein sequence ID" value="TDY52610.1"/>
    <property type="molecule type" value="Genomic_DNA"/>
</dbReference>
<evidence type="ECO:0000256" key="3">
    <source>
        <dbReference type="ARBA" id="ARBA00022692"/>
    </source>
</evidence>
<name>A0A4R8LZ00_9BACT</name>
<reference evidence="7 8" key="1">
    <citation type="submission" date="2019-03" db="EMBL/GenBank/DDBJ databases">
        <title>Genomic Encyclopedia of Type Strains, Phase IV (KMG-IV): sequencing the most valuable type-strain genomes for metagenomic binning, comparative biology and taxonomic classification.</title>
        <authorList>
            <person name="Goeker M."/>
        </authorList>
    </citation>
    <scope>NUCLEOTIDE SEQUENCE [LARGE SCALE GENOMIC DNA]</scope>
    <source>
        <strain evidence="7 8">DSM 25964</strain>
    </source>
</reference>
<evidence type="ECO:0000256" key="4">
    <source>
        <dbReference type="ARBA" id="ARBA00022989"/>
    </source>
</evidence>
<evidence type="ECO:0000313" key="8">
    <source>
        <dbReference type="Proteomes" id="UP000295066"/>
    </source>
</evidence>
<dbReference type="GO" id="GO:0022857">
    <property type="term" value="F:transmembrane transporter activity"/>
    <property type="evidence" value="ECO:0007669"/>
    <property type="project" value="InterPro"/>
</dbReference>
<keyword evidence="8" id="KW-1185">Reference proteome</keyword>
<gene>
    <name evidence="7" type="ORF">C8D99_13513</name>
</gene>